<comment type="subcellular location">
    <subcellularLocation>
        <location evidence="6">Endoplasmic reticulum membrane</location>
    </subcellularLocation>
    <subcellularLocation>
        <location evidence="2">Microsome membrane</location>
        <topology evidence="2">Single-pass membrane protein</topology>
    </subcellularLocation>
</comment>
<dbReference type="InterPro" id="IPR016292">
    <property type="entry name" value="Epoxide_hydrolase"/>
</dbReference>
<evidence type="ECO:0000256" key="7">
    <source>
        <dbReference type="PIRSR" id="PIRSR001112-1"/>
    </source>
</evidence>
<dbReference type="Proteomes" id="UP000582659">
    <property type="component" value="Unassembled WGS sequence"/>
</dbReference>
<keyword evidence="9" id="KW-0732">Signal</keyword>
<reference evidence="11" key="1">
    <citation type="submission" date="2020-09" db="EMBL/GenBank/DDBJ databases">
        <authorList>
            <person name="Kikuchi T."/>
        </authorList>
    </citation>
    <scope>NUCLEOTIDE SEQUENCE</scope>
    <source>
        <strain evidence="11">Ka4C1</strain>
    </source>
</reference>
<name>A0A7I8WPJ3_BURXY</name>
<dbReference type="Proteomes" id="UP000659654">
    <property type="component" value="Unassembled WGS sequence"/>
</dbReference>
<comment type="similarity">
    <text evidence="3 6">Belongs to the peptidase S33 family.</text>
</comment>
<evidence type="ECO:0000256" key="9">
    <source>
        <dbReference type="SAM" id="SignalP"/>
    </source>
</evidence>
<dbReference type="GO" id="GO:0033961">
    <property type="term" value="F:cis-stilbene-oxide hydrolase activity"/>
    <property type="evidence" value="ECO:0007669"/>
    <property type="project" value="UniProtKB-UniRule"/>
</dbReference>
<dbReference type="EMBL" id="CAJFCV020000002">
    <property type="protein sequence ID" value="CAG9095165.1"/>
    <property type="molecule type" value="Genomic_DNA"/>
</dbReference>
<dbReference type="PANTHER" id="PTHR21661">
    <property type="entry name" value="EPOXIDE HYDROLASE 1-RELATED"/>
    <property type="match status" value="1"/>
</dbReference>
<keyword evidence="6" id="KW-0472">Membrane</keyword>
<dbReference type="SMR" id="A0A7I8WPJ3"/>
<keyword evidence="12" id="KW-1185">Reference proteome</keyword>
<evidence type="ECO:0000313" key="11">
    <source>
        <dbReference type="EMBL" id="CAD5214567.1"/>
    </source>
</evidence>
<dbReference type="AlphaFoldDB" id="A0A7I8WPJ3"/>
<sequence length="450" mass="51253">MGKILLAVVAAIFGISLYSIVNRSETKINFPKNGYYGTGNPKQDDTSIKPFKIQVADKEIQDLKERLKNARIGHEQLEDVPNFEYGFPLTTLKQWREYWLNKYDWRKHEAQLNAFPQFITQIEGLKIHFIHAKPPAGYKTVVPLLLAHGWPGNVYEFYKIIPMLTDPKKHGLGDQVAFEVVAPSMPGYGWSEASHKKGLSVFVVSRIFKKLMTDRLKFPKFLVQGGDWGSAVASTLGKLYPESLIGVHINMVMSNNKPVNLLKQILGSYYPSLFFEDPHFSDFSFKNQFFFIVKESGYMHIQATKPDTVGVSLNDSPLGLLAYIGEKFSTWTNAKFVQEKDGGLEKYFTKDEVLTIISIYWFNQNILASQRLYKESFASQDYLDLQSAYCSAPTGVAHFPHDLVRAPKELLYSSYNLTHYTYLEDGGHFAAFQLPKVLAADVFKFINSRL</sequence>
<comment type="catalytic activity">
    <reaction evidence="1 6">
        <text>1-(4-methoxyphenyl)-N-methyl-N-[(3-methyloxetan-3-yl)methyl]methanamine + H2O = 2-{[(4-methoxybenzyl)(methyl)amino]methyl}-2-methylpropane-1,3-diol</text>
        <dbReference type="Rhea" id="RHEA:55764"/>
        <dbReference type="ChEBI" id="CHEBI:15377"/>
        <dbReference type="ChEBI" id="CHEBI:139161"/>
        <dbReference type="ChEBI" id="CHEBI:139164"/>
        <dbReference type="EC" id="3.3.2.9"/>
    </reaction>
</comment>
<evidence type="ECO:0000256" key="1">
    <source>
        <dbReference type="ARBA" id="ARBA00000221"/>
    </source>
</evidence>
<dbReference type="GO" id="GO:0005789">
    <property type="term" value="C:endoplasmic reticulum membrane"/>
    <property type="evidence" value="ECO:0007669"/>
    <property type="project" value="UniProtKB-SubCell"/>
</dbReference>
<evidence type="ECO:0000256" key="3">
    <source>
        <dbReference type="ARBA" id="ARBA00010088"/>
    </source>
</evidence>
<dbReference type="InterPro" id="IPR010497">
    <property type="entry name" value="Epoxide_hydro_N"/>
</dbReference>
<gene>
    <name evidence="11" type="ORF">BXYJ_LOCUS3594</name>
</gene>
<keyword evidence="6" id="KW-0256">Endoplasmic reticulum</keyword>
<dbReference type="SUPFAM" id="SSF53474">
    <property type="entry name" value="alpha/beta-Hydrolases"/>
    <property type="match status" value="1"/>
</dbReference>
<dbReference type="PIRSF" id="PIRSF001112">
    <property type="entry name" value="Epoxide_hydrolase"/>
    <property type="match status" value="1"/>
</dbReference>
<feature type="active site" description="Proton donor" evidence="7">
    <location>
        <position position="373"/>
    </location>
</feature>
<feature type="coiled-coil region" evidence="8">
    <location>
        <begin position="53"/>
        <end position="80"/>
    </location>
</feature>
<feature type="active site" description="Nucleophile" evidence="7">
    <location>
        <position position="227"/>
    </location>
</feature>
<dbReference type="EMBL" id="CAJFDI010000002">
    <property type="protein sequence ID" value="CAD5214567.1"/>
    <property type="molecule type" value="Genomic_DNA"/>
</dbReference>
<keyword evidence="5 6" id="KW-0378">Hydrolase</keyword>
<protein>
    <recommendedName>
        <fullName evidence="6">Epoxide hydrolase</fullName>
        <ecNumber evidence="6">3.3.2.9</ecNumber>
    </recommendedName>
</protein>
<dbReference type="Pfam" id="PF06441">
    <property type="entry name" value="EHN"/>
    <property type="match status" value="1"/>
</dbReference>
<dbReference type="InterPro" id="IPR029058">
    <property type="entry name" value="AB_hydrolase_fold"/>
</dbReference>
<proteinExistence type="inferred from homology"/>
<evidence type="ECO:0000259" key="10">
    <source>
        <dbReference type="Pfam" id="PF06441"/>
    </source>
</evidence>
<evidence type="ECO:0000256" key="5">
    <source>
        <dbReference type="ARBA" id="ARBA00022801"/>
    </source>
</evidence>
<evidence type="ECO:0000313" key="12">
    <source>
        <dbReference type="Proteomes" id="UP000659654"/>
    </source>
</evidence>
<evidence type="ECO:0000256" key="2">
    <source>
        <dbReference type="ARBA" id="ARBA00004111"/>
    </source>
</evidence>
<feature type="chain" id="PRO_5035384820" description="Epoxide hydrolase" evidence="9">
    <location>
        <begin position="27"/>
        <end position="450"/>
    </location>
</feature>
<dbReference type="GO" id="GO:0097176">
    <property type="term" value="P:epoxide metabolic process"/>
    <property type="evidence" value="ECO:0007669"/>
    <property type="project" value="TreeGrafter"/>
</dbReference>
<keyword evidence="4 6" id="KW-0058">Aromatic hydrocarbons catabolism</keyword>
<organism evidence="11 12">
    <name type="scientific">Bursaphelenchus xylophilus</name>
    <name type="common">Pinewood nematode worm</name>
    <name type="synonym">Aphelenchoides xylophilus</name>
    <dbReference type="NCBI Taxonomy" id="6326"/>
    <lineage>
        <taxon>Eukaryota</taxon>
        <taxon>Metazoa</taxon>
        <taxon>Ecdysozoa</taxon>
        <taxon>Nematoda</taxon>
        <taxon>Chromadorea</taxon>
        <taxon>Rhabditida</taxon>
        <taxon>Tylenchina</taxon>
        <taxon>Tylenchomorpha</taxon>
        <taxon>Aphelenchoidea</taxon>
        <taxon>Aphelenchoididae</taxon>
        <taxon>Bursaphelenchus</taxon>
    </lineage>
</organism>
<accession>A0A7I8WPJ3</accession>
<evidence type="ECO:0000256" key="4">
    <source>
        <dbReference type="ARBA" id="ARBA00022797"/>
    </source>
</evidence>
<feature type="domain" description="Epoxide hydrolase N-terminal" evidence="10">
    <location>
        <begin position="48"/>
        <end position="157"/>
    </location>
</feature>
<comment type="catalytic activity">
    <reaction evidence="6">
        <text>cis-stilbene oxide + H2O = (1R,2R)-hydrobenzoin</text>
        <dbReference type="Rhea" id="RHEA:23900"/>
        <dbReference type="ChEBI" id="CHEBI:15377"/>
        <dbReference type="ChEBI" id="CHEBI:50004"/>
        <dbReference type="ChEBI" id="CHEBI:50014"/>
        <dbReference type="EC" id="3.3.2.9"/>
    </reaction>
</comment>
<evidence type="ECO:0000256" key="6">
    <source>
        <dbReference type="PIRNR" id="PIRNR001112"/>
    </source>
</evidence>
<dbReference type="EC" id="3.3.2.9" evidence="6"/>
<dbReference type="Gene3D" id="3.40.50.1820">
    <property type="entry name" value="alpha/beta hydrolase"/>
    <property type="match status" value="1"/>
</dbReference>
<feature type="active site" description="Proton acceptor" evidence="7">
    <location>
        <position position="428"/>
    </location>
</feature>
<keyword evidence="8" id="KW-0175">Coiled coil</keyword>
<feature type="signal peptide" evidence="9">
    <location>
        <begin position="1"/>
        <end position="26"/>
    </location>
</feature>
<dbReference type="PANTHER" id="PTHR21661:SF35">
    <property type="entry name" value="EPOXIDE HYDROLASE"/>
    <property type="match status" value="1"/>
</dbReference>
<dbReference type="PRINTS" id="PR00412">
    <property type="entry name" value="EPOXHYDRLASE"/>
</dbReference>
<comment type="caution">
    <text evidence="11">The sequence shown here is derived from an EMBL/GenBank/DDBJ whole genome shotgun (WGS) entry which is preliminary data.</text>
</comment>
<dbReference type="OrthoDB" id="7130006at2759"/>
<dbReference type="InterPro" id="IPR000639">
    <property type="entry name" value="Epox_hydrolase-like"/>
</dbReference>
<evidence type="ECO:0000256" key="8">
    <source>
        <dbReference type="SAM" id="Coils"/>
    </source>
</evidence>